<dbReference type="GO" id="GO:0003700">
    <property type="term" value="F:DNA-binding transcription factor activity"/>
    <property type="evidence" value="ECO:0007669"/>
    <property type="project" value="InterPro"/>
</dbReference>
<dbReference type="SMART" id="SM00347">
    <property type="entry name" value="HTH_MARR"/>
    <property type="match status" value="1"/>
</dbReference>
<dbReference type="GO" id="GO:0006950">
    <property type="term" value="P:response to stress"/>
    <property type="evidence" value="ECO:0007669"/>
    <property type="project" value="TreeGrafter"/>
</dbReference>
<dbReference type="AlphaFoldDB" id="F1T6G7"/>
<keyword evidence="6" id="KW-1185">Reference proteome</keyword>
<dbReference type="InterPro" id="IPR039422">
    <property type="entry name" value="MarR/SlyA-like"/>
</dbReference>
<feature type="domain" description="HTH marR-type" evidence="4">
    <location>
        <begin position="41"/>
        <end position="141"/>
    </location>
</feature>
<evidence type="ECO:0000313" key="6">
    <source>
        <dbReference type="Proteomes" id="UP000005947"/>
    </source>
</evidence>
<evidence type="ECO:0000256" key="3">
    <source>
        <dbReference type="ARBA" id="ARBA00023163"/>
    </source>
</evidence>
<dbReference type="InterPro" id="IPR036390">
    <property type="entry name" value="WH_DNA-bd_sf"/>
</dbReference>
<dbReference type="InterPro" id="IPR055166">
    <property type="entry name" value="Transc_reg_Sar_Rot_HTH"/>
</dbReference>
<evidence type="ECO:0000259" key="4">
    <source>
        <dbReference type="SMART" id="SM00347"/>
    </source>
</evidence>
<keyword evidence="3" id="KW-0804">Transcription</keyword>
<dbReference type="SUPFAM" id="SSF46785">
    <property type="entry name" value="Winged helix' DNA-binding domain"/>
    <property type="match status" value="1"/>
</dbReference>
<proteinExistence type="predicted"/>
<dbReference type="Gene3D" id="1.10.10.10">
    <property type="entry name" value="Winged helix-like DNA-binding domain superfamily/Winged helix DNA-binding domain"/>
    <property type="match status" value="1"/>
</dbReference>
<evidence type="ECO:0000313" key="5">
    <source>
        <dbReference type="EMBL" id="EGF22861.1"/>
    </source>
</evidence>
<comment type="caution">
    <text evidence="5">The sequence shown here is derived from an EMBL/GenBank/DDBJ whole genome shotgun (WGS) entry which is preliminary data.</text>
</comment>
<dbReference type="InterPro" id="IPR000835">
    <property type="entry name" value="HTH_MarR-typ"/>
</dbReference>
<sequence length="164" mass="19149">MCLVHVVRYVFEWEFVMADQDERESLLDAWISLTTIINNDRLVSVLPYNEAVVCRILLQHVDEDITATELCKIMNMQKSQMNHTLAAMEHKKLIIRKRCTSDKRCIFIRLNEAEMDVYNRQHAQVMHIVENLIATLGEEQTKQVIKLLRVLADTADKELGNHKD</sequence>
<dbReference type="InterPro" id="IPR036388">
    <property type="entry name" value="WH-like_DNA-bd_sf"/>
</dbReference>
<reference evidence="5 6" key="1">
    <citation type="submission" date="2011-02" db="EMBL/GenBank/DDBJ databases">
        <authorList>
            <person name="Muzny D."/>
            <person name="Qin X."/>
            <person name="Buhay C."/>
            <person name="Dugan-Rocha S."/>
            <person name="Ding Y."/>
            <person name="Chen G."/>
            <person name="Hawes A."/>
            <person name="Holder M."/>
            <person name="Jhangiani S."/>
            <person name="Johnson A."/>
            <person name="Khan Z."/>
            <person name="Li Z."/>
            <person name="Liu W."/>
            <person name="Liu X."/>
            <person name="Perez L."/>
            <person name="Shen H."/>
            <person name="Wang Q."/>
            <person name="Watt J."/>
            <person name="Xi L."/>
            <person name="Xin Y."/>
            <person name="Zhou J."/>
            <person name="Deng J."/>
            <person name="Jiang H."/>
            <person name="Liu Y."/>
            <person name="Qu J."/>
            <person name="Song X.-Z."/>
            <person name="Zhang L."/>
            <person name="Villasana D."/>
            <person name="Johnson A."/>
            <person name="Liu J."/>
            <person name="Liyanage D."/>
            <person name="Lorensuhewa L."/>
            <person name="Robinson T."/>
            <person name="Song A."/>
            <person name="Song B.-B."/>
            <person name="Dinh H."/>
            <person name="Thornton R."/>
            <person name="Coyle M."/>
            <person name="Francisco L."/>
            <person name="Jackson L."/>
            <person name="Javaid M."/>
            <person name="Korchina V."/>
            <person name="Kovar C."/>
            <person name="Mata R."/>
            <person name="Mathew T."/>
            <person name="Ngo R."/>
            <person name="Nguyen L."/>
            <person name="Nguyen N."/>
            <person name="Okwuonu G."/>
            <person name="Ongeri F."/>
            <person name="Pham C."/>
            <person name="Simmons D."/>
            <person name="Wilczek-Boney K."/>
            <person name="Hale W."/>
            <person name="Jakkamsetti A."/>
            <person name="Pham P."/>
            <person name="Ruth R."/>
            <person name="San Lucas F."/>
            <person name="Warren J."/>
            <person name="Zhang J."/>
            <person name="Zhao Z."/>
            <person name="Zhou C."/>
            <person name="Zhu D."/>
            <person name="Lee S."/>
            <person name="Bess C."/>
            <person name="Blankenburg K."/>
            <person name="Forbes L."/>
            <person name="Fu Q."/>
            <person name="Gubbala S."/>
            <person name="Hirani K."/>
            <person name="Jayaseelan J.C."/>
            <person name="Lara F."/>
            <person name="Munidasa M."/>
            <person name="Palculict T."/>
            <person name="Patil S."/>
            <person name="Pu L.-L."/>
            <person name="Saada N."/>
            <person name="Tang L."/>
            <person name="Weissenberger G."/>
            <person name="Zhu Y."/>
            <person name="Hemphill L."/>
            <person name="Shang Y."/>
            <person name="Youmans B."/>
            <person name="Ayvaz T."/>
            <person name="Ross M."/>
            <person name="Santibanez J."/>
            <person name="Aqrawi P."/>
            <person name="Gross S."/>
            <person name="Joshi V."/>
            <person name="Fowler G."/>
            <person name="Nazareth L."/>
            <person name="Reid J."/>
            <person name="Worley K."/>
            <person name="Petrosino J."/>
            <person name="Highlander S."/>
            <person name="Gibbs R."/>
        </authorList>
    </citation>
    <scope>NUCLEOTIDE SEQUENCE [LARGE SCALE GENOMIC DNA]</scope>
    <source>
        <strain evidence="5 6">DSM 15829</strain>
    </source>
</reference>
<dbReference type="PANTHER" id="PTHR33164">
    <property type="entry name" value="TRANSCRIPTIONAL REGULATOR, MARR FAMILY"/>
    <property type="match status" value="1"/>
</dbReference>
<dbReference type="PANTHER" id="PTHR33164:SF43">
    <property type="entry name" value="HTH-TYPE TRANSCRIPTIONAL REPRESSOR YETL"/>
    <property type="match status" value="1"/>
</dbReference>
<accession>F1T6G7</accession>
<dbReference type="EMBL" id="ACGK02000003">
    <property type="protein sequence ID" value="EGF22861.1"/>
    <property type="molecule type" value="Genomic_DNA"/>
</dbReference>
<keyword evidence="2" id="KW-0238">DNA-binding</keyword>
<evidence type="ECO:0000256" key="2">
    <source>
        <dbReference type="ARBA" id="ARBA00023125"/>
    </source>
</evidence>
<name>F1T6G7_9ACTN</name>
<evidence type="ECO:0000256" key="1">
    <source>
        <dbReference type="ARBA" id="ARBA00023015"/>
    </source>
</evidence>
<dbReference type="eggNOG" id="ENOG5032U5Q">
    <property type="taxonomic scope" value="Bacteria"/>
</dbReference>
<protein>
    <submittedName>
        <fullName evidence="5">Transcriptional regulator, MarR family</fullName>
    </submittedName>
</protein>
<dbReference type="Proteomes" id="UP000005947">
    <property type="component" value="Unassembled WGS sequence"/>
</dbReference>
<dbReference type="Pfam" id="PF22381">
    <property type="entry name" value="Staph_reg_Sar_Rot"/>
    <property type="match status" value="1"/>
</dbReference>
<keyword evidence="1" id="KW-0805">Transcription regulation</keyword>
<organism evidence="5 6">
    <name type="scientific">Fannyhessea vaginae DSM 15829</name>
    <dbReference type="NCBI Taxonomy" id="525256"/>
    <lineage>
        <taxon>Bacteria</taxon>
        <taxon>Bacillati</taxon>
        <taxon>Actinomycetota</taxon>
        <taxon>Coriobacteriia</taxon>
        <taxon>Coriobacteriales</taxon>
        <taxon>Atopobiaceae</taxon>
        <taxon>Fannyhessea</taxon>
    </lineage>
</organism>
<gene>
    <name evidence="5" type="ORF">HMPREF0091_11058</name>
</gene>